<dbReference type="Proteomes" id="UP000095286">
    <property type="component" value="Unplaced"/>
</dbReference>
<evidence type="ECO:0000313" key="2">
    <source>
        <dbReference type="WBParaSite" id="RSKR_0000477400.1"/>
    </source>
</evidence>
<dbReference type="WBParaSite" id="RSKR_0000477400.1">
    <property type="protein sequence ID" value="RSKR_0000477400.1"/>
    <property type="gene ID" value="RSKR_0000477400"/>
</dbReference>
<accession>A0AC35TWF9</accession>
<evidence type="ECO:0000313" key="1">
    <source>
        <dbReference type="Proteomes" id="UP000095286"/>
    </source>
</evidence>
<sequence>MRNLEIGIGNMVEIAYNELPRATYVKFKPQSFNFYKIENPWLSFRKLLFNYRTLTLGETMKFRFNETDCYITIIEMKPKNVCSIFNIDDLVFDLQDPDVAEISIKVEPTYKIELTVKNGPTPIIESVTKVDSTAQVLPPEINLNPNTNPCLINANNEERTGNSAIKEKSIKTFSEHKIIVDTNYKPGNMSFIRTDYKSHAVLKKELQEKAQFPGLGLSTRPKK</sequence>
<reference evidence="2" key="1">
    <citation type="submission" date="2016-11" db="UniProtKB">
        <authorList>
            <consortium name="WormBaseParasite"/>
        </authorList>
    </citation>
    <scope>IDENTIFICATION</scope>
    <source>
        <strain evidence="2">KR3021</strain>
    </source>
</reference>
<name>A0AC35TWF9_9BILA</name>
<protein>
    <submittedName>
        <fullName evidence="2">DUF4283 domain-containing protein</fullName>
    </submittedName>
</protein>
<organism evidence="1 2">
    <name type="scientific">Rhabditophanes sp. KR3021</name>
    <dbReference type="NCBI Taxonomy" id="114890"/>
    <lineage>
        <taxon>Eukaryota</taxon>
        <taxon>Metazoa</taxon>
        <taxon>Ecdysozoa</taxon>
        <taxon>Nematoda</taxon>
        <taxon>Chromadorea</taxon>
        <taxon>Rhabditida</taxon>
        <taxon>Tylenchina</taxon>
        <taxon>Panagrolaimomorpha</taxon>
        <taxon>Strongyloidoidea</taxon>
        <taxon>Alloionematidae</taxon>
        <taxon>Rhabditophanes</taxon>
    </lineage>
</organism>
<proteinExistence type="predicted"/>